<keyword evidence="4" id="KW-1185">Reference proteome</keyword>
<dbReference type="Pfam" id="PF10445">
    <property type="entry name" value="DUF2456"/>
    <property type="match status" value="1"/>
</dbReference>
<dbReference type="Proteomes" id="UP001214603">
    <property type="component" value="Chromosome 3"/>
</dbReference>
<keyword evidence="2" id="KW-1133">Transmembrane helix</keyword>
<evidence type="ECO:0000256" key="2">
    <source>
        <dbReference type="SAM" id="Phobius"/>
    </source>
</evidence>
<name>A0AAF0IWM2_9BASI</name>
<protein>
    <submittedName>
        <fullName evidence="3">Uncharacterized protein</fullName>
    </submittedName>
</protein>
<dbReference type="EMBL" id="CP119936">
    <property type="protein sequence ID" value="WFD03186.1"/>
    <property type="molecule type" value="Genomic_DNA"/>
</dbReference>
<sequence>MSNTENGLYIPQDEPVTLGAPFKSTGVVTRQKSSWKDWNIFPLNFRQFFYIFVMNGIGAGIISGAANFGVACAMYRTTPLPIRIWPLPENTIAGDMGVTVIIQQLVTMLVTSTLCNHDLRHGVPALSRPWPPLLHYPANPFPQGSYLGTDHPKTVARVGQVPMGNGTNRSRFVQFCLWFVRAMCTGSERNAFLLRGLTFRQRFERLLWTAVQGLWMAVLTFWWFWPIGIAIVAPIWEHDDLHGTWTPTFIKLVFGALMGLLTNPFMALLAMGAECNVRRSHPDLAIWSEDQRERGASVAENPHEDQSVLRDVRIE</sequence>
<feature type="region of interest" description="Disordered" evidence="1">
    <location>
        <begin position="295"/>
        <end position="315"/>
    </location>
</feature>
<keyword evidence="2" id="KW-0472">Membrane</keyword>
<accession>A0AAF0IWM2</accession>
<organism evidence="3 4">
    <name type="scientific">Malassezia obtusa</name>
    <dbReference type="NCBI Taxonomy" id="76774"/>
    <lineage>
        <taxon>Eukaryota</taxon>
        <taxon>Fungi</taxon>
        <taxon>Dikarya</taxon>
        <taxon>Basidiomycota</taxon>
        <taxon>Ustilaginomycotina</taxon>
        <taxon>Malasseziomycetes</taxon>
        <taxon>Malasseziales</taxon>
        <taxon>Malasseziaceae</taxon>
        <taxon>Malassezia</taxon>
    </lineage>
</organism>
<evidence type="ECO:0000313" key="3">
    <source>
        <dbReference type="EMBL" id="WFD03186.1"/>
    </source>
</evidence>
<dbReference type="InterPro" id="IPR018852">
    <property type="entry name" value="DUF2456"/>
</dbReference>
<evidence type="ECO:0000256" key="1">
    <source>
        <dbReference type="SAM" id="MobiDB-lite"/>
    </source>
</evidence>
<keyword evidence="2" id="KW-0812">Transmembrane</keyword>
<feature type="transmembrane region" description="Helical" evidence="2">
    <location>
        <begin position="48"/>
        <end position="75"/>
    </location>
</feature>
<feature type="transmembrane region" description="Helical" evidence="2">
    <location>
        <begin position="248"/>
        <end position="271"/>
    </location>
</feature>
<dbReference type="PANTHER" id="PTHR28297">
    <property type="entry name" value="FUNGAL PROTEIN"/>
    <property type="match status" value="1"/>
</dbReference>
<feature type="transmembrane region" description="Helical" evidence="2">
    <location>
        <begin position="206"/>
        <end position="236"/>
    </location>
</feature>
<dbReference type="AlphaFoldDB" id="A0AAF0IWM2"/>
<dbReference type="PANTHER" id="PTHR28297:SF1">
    <property type="entry name" value="FUNGAL PROTEIN"/>
    <property type="match status" value="1"/>
</dbReference>
<evidence type="ECO:0000313" key="4">
    <source>
        <dbReference type="Proteomes" id="UP001214603"/>
    </source>
</evidence>
<reference evidence="3" key="1">
    <citation type="submission" date="2023-03" db="EMBL/GenBank/DDBJ databases">
        <title>Mating type loci evolution in Malassezia.</title>
        <authorList>
            <person name="Coelho M.A."/>
        </authorList>
    </citation>
    <scope>NUCLEOTIDE SEQUENCE</scope>
    <source>
        <strain evidence="3">CBS 7876</strain>
    </source>
</reference>
<proteinExistence type="predicted"/>
<gene>
    <name evidence="3" type="ORF">MOBT1_001875</name>
</gene>